<dbReference type="RefSeq" id="WP_079491013.1">
    <property type="nucleotide sequence ID" value="NZ_FUZT01000004.1"/>
</dbReference>
<dbReference type="STRING" id="36842.SAMN02194393_01812"/>
<dbReference type="OrthoDB" id="9769871at2"/>
<dbReference type="Proteomes" id="UP000190285">
    <property type="component" value="Unassembled WGS sequence"/>
</dbReference>
<evidence type="ECO:0000256" key="1">
    <source>
        <dbReference type="ARBA" id="ARBA00022729"/>
    </source>
</evidence>
<feature type="compositionally biased region" description="Basic and acidic residues" evidence="2">
    <location>
        <begin position="26"/>
        <end position="35"/>
    </location>
</feature>
<dbReference type="AlphaFoldDB" id="A0A1T5KH26"/>
<dbReference type="PANTHER" id="PTHR43208">
    <property type="entry name" value="ABC TRANSPORTER SUBSTRATE-BINDING PROTEIN"/>
    <property type="match status" value="1"/>
</dbReference>
<sequence>MFKRTLSILLVLVLSFSLLAGCGNEASEKPEENPKAEATANTDDGNTDDEKFKVGFIYVGPIGDGGWTYSHNEGRLYLEEELGVETIYRESVPEDQKVEKVMKDMIDQGAKVIFATSFGYMDYVEKVSKEFPEVKFLHCSGYKTTENMSNYFGRIYEARYLSGIVAGMKTESNKIGYVAAYSIPEVVRGINAFTLGVQSVNPDAKVAVRWTHTWYDPAKEKEAAKALLDEGADVIAQHQDTAGPQQAAEEAGAFAVGYNTNSYEQAPKAFMTAPIWNWGPYYVEQVKAAMDGNWESHSYWGGLKDGIVKLAPITENAPEGAQEKVDEVKEKILNGELNVFGGPIKNQDGEIVVKEGEALSDSEMLSIEWFVEGVEGKIEK</sequence>
<dbReference type="GO" id="GO:0005886">
    <property type="term" value="C:plasma membrane"/>
    <property type="evidence" value="ECO:0007669"/>
    <property type="project" value="InterPro"/>
</dbReference>
<dbReference type="PANTHER" id="PTHR43208:SF1">
    <property type="entry name" value="ABC TRANSPORTER SUBSTRATE-BINDING PROTEIN"/>
    <property type="match status" value="1"/>
</dbReference>
<dbReference type="Gene3D" id="3.40.50.2300">
    <property type="match status" value="2"/>
</dbReference>
<feature type="domain" description="ABC transporter substrate-binding protein PnrA-like" evidence="4">
    <location>
        <begin position="53"/>
        <end position="338"/>
    </location>
</feature>
<organism evidence="5 6">
    <name type="scientific">Maledivibacter halophilus</name>
    <dbReference type="NCBI Taxonomy" id="36842"/>
    <lineage>
        <taxon>Bacteria</taxon>
        <taxon>Bacillati</taxon>
        <taxon>Bacillota</taxon>
        <taxon>Clostridia</taxon>
        <taxon>Peptostreptococcales</taxon>
        <taxon>Caminicellaceae</taxon>
        <taxon>Maledivibacter</taxon>
    </lineage>
</organism>
<gene>
    <name evidence="5" type="ORF">SAMN02194393_01812</name>
</gene>
<dbReference type="EMBL" id="FUZT01000004">
    <property type="protein sequence ID" value="SKC63022.1"/>
    <property type="molecule type" value="Genomic_DNA"/>
</dbReference>
<evidence type="ECO:0000256" key="3">
    <source>
        <dbReference type="SAM" id="SignalP"/>
    </source>
</evidence>
<dbReference type="InterPro" id="IPR028082">
    <property type="entry name" value="Peripla_BP_I"/>
</dbReference>
<keyword evidence="1 3" id="KW-0732">Signal</keyword>
<dbReference type="InterPro" id="IPR052910">
    <property type="entry name" value="ABC-Purine-Binding"/>
</dbReference>
<keyword evidence="6" id="KW-1185">Reference proteome</keyword>
<dbReference type="InterPro" id="IPR003760">
    <property type="entry name" value="PnrA-like"/>
</dbReference>
<protein>
    <submittedName>
        <fullName evidence="5">Nucleoside-binding protein</fullName>
    </submittedName>
</protein>
<proteinExistence type="predicted"/>
<feature type="region of interest" description="Disordered" evidence="2">
    <location>
        <begin position="25"/>
        <end position="47"/>
    </location>
</feature>
<dbReference type="Pfam" id="PF02608">
    <property type="entry name" value="Bmp"/>
    <property type="match status" value="1"/>
</dbReference>
<dbReference type="CDD" id="cd19963">
    <property type="entry name" value="PBP1_BMP-like"/>
    <property type="match status" value="1"/>
</dbReference>
<dbReference type="SUPFAM" id="SSF53822">
    <property type="entry name" value="Periplasmic binding protein-like I"/>
    <property type="match status" value="1"/>
</dbReference>
<evidence type="ECO:0000313" key="6">
    <source>
        <dbReference type="Proteomes" id="UP000190285"/>
    </source>
</evidence>
<dbReference type="PROSITE" id="PS51257">
    <property type="entry name" value="PROKAR_LIPOPROTEIN"/>
    <property type="match status" value="1"/>
</dbReference>
<evidence type="ECO:0000259" key="4">
    <source>
        <dbReference type="Pfam" id="PF02608"/>
    </source>
</evidence>
<reference evidence="6" key="1">
    <citation type="submission" date="2017-02" db="EMBL/GenBank/DDBJ databases">
        <authorList>
            <person name="Varghese N."/>
            <person name="Submissions S."/>
        </authorList>
    </citation>
    <scope>NUCLEOTIDE SEQUENCE [LARGE SCALE GENOMIC DNA]</scope>
    <source>
        <strain evidence="6">M1</strain>
    </source>
</reference>
<feature type="chain" id="PRO_5038399310" evidence="3">
    <location>
        <begin position="21"/>
        <end position="380"/>
    </location>
</feature>
<evidence type="ECO:0000256" key="2">
    <source>
        <dbReference type="SAM" id="MobiDB-lite"/>
    </source>
</evidence>
<feature type="signal peptide" evidence="3">
    <location>
        <begin position="1"/>
        <end position="20"/>
    </location>
</feature>
<accession>A0A1T5KH26</accession>
<name>A0A1T5KH26_9FIRM</name>
<evidence type="ECO:0000313" key="5">
    <source>
        <dbReference type="EMBL" id="SKC63022.1"/>
    </source>
</evidence>